<sequence>MAAIGINFGRMMRRATSDVDKESQNTPQHVSRSSNSFRGSEGSDESDIQMKGWMRKQKETLRSWPRRYFTLNGKVLTYFDSEDISRPPRGVIKFIDVSSLTTEDNGLSLHQASGKEVRLIADTHVAYSAWLAVLSAALKKPESNKKPSCKDGWAHCLIEDDVWTRYYIVVNNDGFSCFESEDEDSELALSGLVRSVAEWDEKRFGLVVGLSKGRKIKLTFDSTEEKMSWLLSLEFAVSFGNTRIKKDYTRKLAKTASMSMKEVAPTTSPGAIKPDADDGVWI</sequence>
<dbReference type="AlphaFoldDB" id="A0A024G502"/>
<proteinExistence type="predicted"/>
<comment type="caution">
    <text evidence="3">The sequence shown here is derived from an EMBL/GenBank/DDBJ whole genome shotgun (WGS) entry which is preliminary data.</text>
</comment>
<dbReference type="SMART" id="SM00233">
    <property type="entry name" value="PH"/>
    <property type="match status" value="2"/>
</dbReference>
<dbReference type="EMBL" id="CAIX01000027">
    <property type="protein sequence ID" value="CCI41909.1"/>
    <property type="molecule type" value="Genomic_DNA"/>
</dbReference>
<dbReference type="Gene3D" id="2.30.29.30">
    <property type="entry name" value="Pleckstrin-homology domain (PH domain)/Phosphotyrosine-binding domain (PTB)"/>
    <property type="match status" value="1"/>
</dbReference>
<dbReference type="SUPFAM" id="SSF50729">
    <property type="entry name" value="PH domain-like"/>
    <property type="match status" value="2"/>
</dbReference>
<organism evidence="3 4">
    <name type="scientific">Albugo candida</name>
    <dbReference type="NCBI Taxonomy" id="65357"/>
    <lineage>
        <taxon>Eukaryota</taxon>
        <taxon>Sar</taxon>
        <taxon>Stramenopiles</taxon>
        <taxon>Oomycota</taxon>
        <taxon>Peronosporomycetes</taxon>
        <taxon>Albuginales</taxon>
        <taxon>Albuginaceae</taxon>
        <taxon>Albugo</taxon>
    </lineage>
</organism>
<dbReference type="InParanoid" id="A0A024G502"/>
<dbReference type="InterPro" id="IPR051707">
    <property type="entry name" value="PI-Interact_SigTrans_Reg"/>
</dbReference>
<feature type="domain" description="PH" evidence="2">
    <location>
        <begin position="47"/>
        <end position="139"/>
    </location>
</feature>
<dbReference type="PROSITE" id="PS50003">
    <property type="entry name" value="PH_DOMAIN"/>
    <property type="match status" value="1"/>
</dbReference>
<name>A0A024G502_9STRA</name>
<protein>
    <recommendedName>
        <fullName evidence="2">PH domain-containing protein</fullName>
    </recommendedName>
</protein>
<dbReference type="InterPro" id="IPR001849">
    <property type="entry name" value="PH_domain"/>
</dbReference>
<evidence type="ECO:0000313" key="4">
    <source>
        <dbReference type="Proteomes" id="UP000053237"/>
    </source>
</evidence>
<evidence type="ECO:0000313" key="3">
    <source>
        <dbReference type="EMBL" id="CCI41909.1"/>
    </source>
</evidence>
<evidence type="ECO:0000259" key="2">
    <source>
        <dbReference type="PROSITE" id="PS50003"/>
    </source>
</evidence>
<dbReference type="PANTHER" id="PTHR14336">
    <property type="entry name" value="TANDEM PH DOMAIN CONTAINING PROTEIN"/>
    <property type="match status" value="1"/>
</dbReference>
<dbReference type="Pfam" id="PF00169">
    <property type="entry name" value="PH"/>
    <property type="match status" value="1"/>
</dbReference>
<dbReference type="CDD" id="cd00821">
    <property type="entry name" value="PH"/>
    <property type="match status" value="1"/>
</dbReference>
<accession>A0A024G502</accession>
<feature type="compositionally biased region" description="Polar residues" evidence="1">
    <location>
        <begin position="24"/>
        <end position="38"/>
    </location>
</feature>
<dbReference type="Proteomes" id="UP000053237">
    <property type="component" value="Unassembled WGS sequence"/>
</dbReference>
<feature type="region of interest" description="Disordered" evidence="1">
    <location>
        <begin position="15"/>
        <end position="51"/>
    </location>
</feature>
<dbReference type="InterPro" id="IPR011993">
    <property type="entry name" value="PH-like_dom_sf"/>
</dbReference>
<evidence type="ECO:0000256" key="1">
    <source>
        <dbReference type="SAM" id="MobiDB-lite"/>
    </source>
</evidence>
<keyword evidence="4" id="KW-1185">Reference proteome</keyword>
<dbReference type="OrthoDB" id="10261837at2759"/>
<gene>
    <name evidence="3" type="ORF">BN9_026930</name>
</gene>
<reference evidence="3 4" key="1">
    <citation type="submission" date="2012-05" db="EMBL/GenBank/DDBJ databases">
        <title>Recombination and specialization in a pathogen metapopulation.</title>
        <authorList>
            <person name="Gardiner A."/>
            <person name="Kemen E."/>
            <person name="Schultz-Larsen T."/>
            <person name="MacLean D."/>
            <person name="Van Oosterhout C."/>
            <person name="Jones J.D.G."/>
        </authorList>
    </citation>
    <scope>NUCLEOTIDE SEQUENCE [LARGE SCALE GENOMIC DNA]</scope>
    <source>
        <strain evidence="3 4">Ac Nc2</strain>
    </source>
</reference>